<organism evidence="3 4">
    <name type="scientific">Psychromicrobium lacuslunae</name>
    <dbReference type="NCBI Taxonomy" id="1618207"/>
    <lineage>
        <taxon>Bacteria</taxon>
        <taxon>Bacillati</taxon>
        <taxon>Actinomycetota</taxon>
        <taxon>Actinomycetes</taxon>
        <taxon>Micrococcales</taxon>
        <taxon>Micrococcaceae</taxon>
        <taxon>Psychromicrobium</taxon>
    </lineage>
</organism>
<evidence type="ECO:0000313" key="4">
    <source>
        <dbReference type="Proteomes" id="UP000061839"/>
    </source>
</evidence>
<evidence type="ECO:0000313" key="3">
    <source>
        <dbReference type="EMBL" id="AJT42024.1"/>
    </source>
</evidence>
<protein>
    <submittedName>
        <fullName evidence="3">Esterase</fullName>
    </submittedName>
</protein>
<dbReference type="AlphaFoldDB" id="A0A0D4C0F8"/>
<feature type="domain" description="Alpha/beta hydrolase fold-3" evidence="2">
    <location>
        <begin position="99"/>
        <end position="304"/>
    </location>
</feature>
<sequence length="331" mass="35604">MSLNEPTAQDAPASLKRPSYDPELAALLQANPELGIPPLSLDRIEQIRAIDQSIELDALLVGRAIETQEYQAPGPEGSPDIKLLVLRSTEFSGPRPALYYIHGGGMVVGTRYAISEQQVDWVEQYGVTLVSVEYRLAPEHPHPAPVEDCYAGLVWTAAQAAELGLDPRRILLGGVSAGGGLAAAVTLLARDRQGPALVGQLLACPMLDHRNVTVSSQQYSGLGQWDRESNELGWSALLGDDHHNAEVSPYASPALATDLSELPSTYLDNGSAEVFRDEGVDYVSRLWAAGVQAELHIWAGAFHGSEGFSAALVSKAAHDARDSWVRRILDV</sequence>
<keyword evidence="4" id="KW-1185">Reference proteome</keyword>
<dbReference type="EMBL" id="CP011005">
    <property type="protein sequence ID" value="AJT42024.1"/>
    <property type="molecule type" value="Genomic_DNA"/>
</dbReference>
<proteinExistence type="predicted"/>
<dbReference type="HOGENOM" id="CLU_012494_6_1_11"/>
<dbReference type="PANTHER" id="PTHR48081:SF8">
    <property type="entry name" value="ALPHA_BETA HYDROLASE FOLD-3 DOMAIN-CONTAINING PROTEIN-RELATED"/>
    <property type="match status" value="1"/>
</dbReference>
<dbReference type="STRING" id="1618207.UM93_11805"/>
<accession>A0A0D4C0F8</accession>
<dbReference type="PATRIC" id="fig|1618207.4.peg.2393"/>
<dbReference type="Pfam" id="PF07859">
    <property type="entry name" value="Abhydrolase_3"/>
    <property type="match status" value="1"/>
</dbReference>
<reference evidence="3 4" key="1">
    <citation type="journal article" date="2015" name="Genome Announc.">
        <title>Complete Genome Sequencing of Protease-Producing Novel Arthrobacter sp. Strain IHBB 11108 Using PacBio Single-Molecule Real-Time Sequencing Technology.</title>
        <authorList>
            <person name="Kiran S."/>
            <person name="Swarnkar M.K."/>
            <person name="Pal M."/>
            <person name="Thakur R."/>
            <person name="Tewari R."/>
            <person name="Singh A.K."/>
            <person name="Gulati A."/>
        </authorList>
    </citation>
    <scope>NUCLEOTIDE SEQUENCE [LARGE SCALE GENOMIC DNA]</scope>
    <source>
        <strain evidence="3 4">IHBB 11108</strain>
    </source>
</reference>
<dbReference type="InterPro" id="IPR029058">
    <property type="entry name" value="AB_hydrolase_fold"/>
</dbReference>
<evidence type="ECO:0000259" key="2">
    <source>
        <dbReference type="Pfam" id="PF07859"/>
    </source>
</evidence>
<dbReference type="InterPro" id="IPR013094">
    <property type="entry name" value="AB_hydrolase_3"/>
</dbReference>
<dbReference type="Gene3D" id="3.40.50.1820">
    <property type="entry name" value="alpha/beta hydrolase"/>
    <property type="match status" value="1"/>
</dbReference>
<dbReference type="PANTHER" id="PTHR48081">
    <property type="entry name" value="AB HYDROLASE SUPERFAMILY PROTEIN C4A8.06C"/>
    <property type="match status" value="1"/>
</dbReference>
<dbReference type="GO" id="GO:0016787">
    <property type="term" value="F:hydrolase activity"/>
    <property type="evidence" value="ECO:0007669"/>
    <property type="project" value="UniProtKB-KW"/>
</dbReference>
<dbReference type="SUPFAM" id="SSF53474">
    <property type="entry name" value="alpha/beta-Hydrolases"/>
    <property type="match status" value="1"/>
</dbReference>
<evidence type="ECO:0000256" key="1">
    <source>
        <dbReference type="ARBA" id="ARBA00022801"/>
    </source>
</evidence>
<dbReference type="KEGG" id="ari:UM93_11805"/>
<gene>
    <name evidence="3" type="ORF">UM93_11805</name>
</gene>
<dbReference type="Proteomes" id="UP000061839">
    <property type="component" value="Chromosome"/>
</dbReference>
<dbReference type="InterPro" id="IPR050300">
    <property type="entry name" value="GDXG_lipolytic_enzyme"/>
</dbReference>
<keyword evidence="1" id="KW-0378">Hydrolase</keyword>
<name>A0A0D4C0F8_9MICC</name>
<dbReference type="RefSeq" id="WP_045075781.1">
    <property type="nucleotide sequence ID" value="NZ_CP011005.1"/>
</dbReference>